<dbReference type="Proteomes" id="UP001212997">
    <property type="component" value="Unassembled WGS sequence"/>
</dbReference>
<evidence type="ECO:0000313" key="8">
    <source>
        <dbReference type="EMBL" id="KAJ3480542.1"/>
    </source>
</evidence>
<dbReference type="AlphaFoldDB" id="A0AAD5V294"/>
<reference evidence="8" key="1">
    <citation type="submission" date="2022-07" db="EMBL/GenBank/DDBJ databases">
        <title>Genome Sequence of Physisporinus lineatus.</title>
        <authorList>
            <person name="Buettner E."/>
        </authorList>
    </citation>
    <scope>NUCLEOTIDE SEQUENCE</scope>
    <source>
        <strain evidence="8">VT162</strain>
    </source>
</reference>
<evidence type="ECO:0000256" key="3">
    <source>
        <dbReference type="ARBA" id="ARBA00023125"/>
    </source>
</evidence>
<keyword evidence="2" id="KW-0805">Transcription regulation</keyword>
<feature type="region of interest" description="Disordered" evidence="6">
    <location>
        <begin position="65"/>
        <end position="131"/>
    </location>
</feature>
<evidence type="ECO:0000313" key="9">
    <source>
        <dbReference type="Proteomes" id="UP001212997"/>
    </source>
</evidence>
<evidence type="ECO:0000256" key="1">
    <source>
        <dbReference type="ARBA" id="ARBA00004123"/>
    </source>
</evidence>
<organism evidence="8 9">
    <name type="scientific">Meripilus lineatus</name>
    <dbReference type="NCBI Taxonomy" id="2056292"/>
    <lineage>
        <taxon>Eukaryota</taxon>
        <taxon>Fungi</taxon>
        <taxon>Dikarya</taxon>
        <taxon>Basidiomycota</taxon>
        <taxon>Agaricomycotina</taxon>
        <taxon>Agaricomycetes</taxon>
        <taxon>Polyporales</taxon>
        <taxon>Meripilaceae</taxon>
        <taxon>Meripilus</taxon>
    </lineage>
</organism>
<feature type="compositionally biased region" description="Low complexity" evidence="6">
    <location>
        <begin position="108"/>
        <end position="117"/>
    </location>
</feature>
<proteinExistence type="predicted"/>
<dbReference type="InterPro" id="IPR007219">
    <property type="entry name" value="XnlR_reg_dom"/>
</dbReference>
<accession>A0AAD5V294</accession>
<dbReference type="SMART" id="SM00906">
    <property type="entry name" value="Fungal_trans"/>
    <property type="match status" value="1"/>
</dbReference>
<evidence type="ECO:0000256" key="5">
    <source>
        <dbReference type="ARBA" id="ARBA00023242"/>
    </source>
</evidence>
<dbReference type="PANTHER" id="PTHR31845:SF19">
    <property type="entry name" value="TRANSCRIPTION FACTOR DOMAIN-CONTAINING PROTEIN"/>
    <property type="match status" value="1"/>
</dbReference>
<evidence type="ECO:0000256" key="6">
    <source>
        <dbReference type="SAM" id="MobiDB-lite"/>
    </source>
</evidence>
<feature type="region of interest" description="Disordered" evidence="6">
    <location>
        <begin position="759"/>
        <end position="785"/>
    </location>
</feature>
<feature type="compositionally biased region" description="Polar residues" evidence="6">
    <location>
        <begin position="627"/>
        <end position="644"/>
    </location>
</feature>
<keyword evidence="3" id="KW-0238">DNA-binding</keyword>
<dbReference type="PANTHER" id="PTHR31845">
    <property type="entry name" value="FINGER DOMAIN PROTEIN, PUTATIVE-RELATED"/>
    <property type="match status" value="1"/>
</dbReference>
<dbReference type="Pfam" id="PF04082">
    <property type="entry name" value="Fungal_trans"/>
    <property type="match status" value="1"/>
</dbReference>
<dbReference type="GO" id="GO:0008270">
    <property type="term" value="F:zinc ion binding"/>
    <property type="evidence" value="ECO:0007669"/>
    <property type="project" value="InterPro"/>
</dbReference>
<feature type="compositionally biased region" description="Polar residues" evidence="6">
    <location>
        <begin position="563"/>
        <end position="595"/>
    </location>
</feature>
<gene>
    <name evidence="8" type="ORF">NLI96_g8271</name>
</gene>
<evidence type="ECO:0000256" key="2">
    <source>
        <dbReference type="ARBA" id="ARBA00023015"/>
    </source>
</evidence>
<dbReference type="CDD" id="cd12148">
    <property type="entry name" value="fungal_TF_MHR"/>
    <property type="match status" value="1"/>
</dbReference>
<dbReference type="GO" id="GO:0000981">
    <property type="term" value="F:DNA-binding transcription factor activity, RNA polymerase II-specific"/>
    <property type="evidence" value="ECO:0007669"/>
    <property type="project" value="TreeGrafter"/>
</dbReference>
<dbReference type="GO" id="GO:0000976">
    <property type="term" value="F:transcription cis-regulatory region binding"/>
    <property type="evidence" value="ECO:0007669"/>
    <property type="project" value="TreeGrafter"/>
</dbReference>
<comment type="subcellular location">
    <subcellularLocation>
        <location evidence="1">Nucleus</location>
    </subcellularLocation>
</comment>
<feature type="region of interest" description="Disordered" evidence="6">
    <location>
        <begin position="558"/>
        <end position="644"/>
    </location>
</feature>
<protein>
    <recommendedName>
        <fullName evidence="7">Xylanolytic transcriptional activator regulatory domain-containing protein</fullName>
    </recommendedName>
</protein>
<sequence length="785" mass="89080">MEVLANDANVPAQNAFSRNIAVVANRAQSVFSSPPNVSLSSSAILYRLSEASKMLRRLEKGLNSAKLKSQSHDPIPTSFTQDTRPGFGNIELPPLNLPPDYTGSYARSAAPPSAMSPGNDQSEDDDDSDKTGEAIFPAQLIRKERNSFSKQYSIQRIMSLMPHRFHPVLSPLHPRTNPLRLPRQATVFFDLFFLRLNPFVNLFDPALHTVAYVRSRCPFLFTAIIMACCKFFQPDMYNTVQKLAHEFAVRAFAESWKRVEVVQAFACLTYWKEPDDTRTWTYIGFACRMAVELGLNRYVGRRPAEETDFQMRERRNRERTYLVLFVHDRSLSTQTGRNWMLPEDELVRHANTWHEEGGTPIRPEDVIVSAFVQLRLIATETTDFFSPQRRNLGGQQAESERDQMLKKCNSNLSQWLEHWLGEMKRAGGEKFHFAFLDFFRLYVRLFLNSFGIQSPRYPNVNYYPAPSLILASLLALRTRYDHRDDSILCNLFVETTPHLECLAESHEGAKDAIYTAIQKTAEAYQAASDPSAYSTSAAHHARFLRNLIASDIFRTKQAEQERFQQANRSNDAVSPQAPYPTSQTGHMHSVQQQLQYPPHPSSMMYDQQAYRFPTSPPSSQPSVALPQMQQNTNGMRESDSPQASDPNVVMHANGTAPLDVYNYPNPQQMPQHTHLPNHAQMQQQSATSASDAHYWKTMFRELGLGEGAQADYAYANTQQYTPAAALMDGGVPPGMAPNGMTVYPESHVNGHGYMNQEYHQQTQQQQQQYSMGMYPPPHGYSTLSR</sequence>
<comment type="caution">
    <text evidence="8">The sequence shown here is derived from an EMBL/GenBank/DDBJ whole genome shotgun (WGS) entry which is preliminary data.</text>
</comment>
<dbReference type="GO" id="GO:0006351">
    <property type="term" value="P:DNA-templated transcription"/>
    <property type="evidence" value="ECO:0007669"/>
    <property type="project" value="InterPro"/>
</dbReference>
<keyword evidence="9" id="KW-1185">Reference proteome</keyword>
<dbReference type="EMBL" id="JANAWD010000369">
    <property type="protein sequence ID" value="KAJ3480542.1"/>
    <property type="molecule type" value="Genomic_DNA"/>
</dbReference>
<dbReference type="GO" id="GO:0005634">
    <property type="term" value="C:nucleus"/>
    <property type="evidence" value="ECO:0007669"/>
    <property type="project" value="UniProtKB-SubCell"/>
</dbReference>
<name>A0AAD5V294_9APHY</name>
<evidence type="ECO:0000259" key="7">
    <source>
        <dbReference type="SMART" id="SM00906"/>
    </source>
</evidence>
<evidence type="ECO:0000256" key="4">
    <source>
        <dbReference type="ARBA" id="ARBA00023163"/>
    </source>
</evidence>
<dbReference type="InterPro" id="IPR051089">
    <property type="entry name" value="prtT"/>
</dbReference>
<feature type="domain" description="Xylanolytic transcriptional activator regulatory" evidence="7">
    <location>
        <begin position="279"/>
        <end position="356"/>
    </location>
</feature>
<keyword evidence="4" id="KW-0804">Transcription</keyword>
<keyword evidence="5" id="KW-0539">Nucleus</keyword>